<comment type="similarity">
    <text evidence="3">Belongs to the eukaryotic ribosomal protein eS1 family.</text>
</comment>
<sequence>MSSRRRGAVRDKWRIKQWYNIIAPEVFNKVIVGQTPADESWKIIGRVVDTTLYDITGDFTYVHIHVYLQAIDVDERNLQVFTRFKGHELARDYIRSLTRRKSSKVEGIFEVTTKDGYVLRLTIDTFTAYRCQTSQKRAIRKIQKEVVEEIVPTVTLDELINMMLFGDLAEEITQRARKIYPIRRTEIYKSKLLYVPSPEGPVKAVVVPQPPA</sequence>
<gene>
    <name evidence="3" type="primary">rps3ae</name>
    <name evidence="4" type="ORF">EYM_03530</name>
</gene>
<dbReference type="HAMAP" id="MF_00359">
    <property type="entry name" value="Ribosomal_eS1"/>
    <property type="match status" value="1"/>
</dbReference>
<organism evidence="4 5">
    <name type="scientific">Ignicoccus islandicus DSM 13165</name>
    <dbReference type="NCBI Taxonomy" id="940295"/>
    <lineage>
        <taxon>Archaea</taxon>
        <taxon>Thermoproteota</taxon>
        <taxon>Thermoprotei</taxon>
        <taxon>Desulfurococcales</taxon>
        <taxon>Desulfurococcaceae</taxon>
        <taxon>Ignicoccus</taxon>
    </lineage>
</organism>
<accession>A0A0U2VC36</accession>
<dbReference type="EMBL" id="CP006867">
    <property type="protein sequence ID" value="ALU11666.1"/>
    <property type="molecule type" value="Genomic_DNA"/>
</dbReference>
<dbReference type="PATRIC" id="fig|940295.4.peg.685"/>
<evidence type="ECO:0000256" key="3">
    <source>
        <dbReference type="HAMAP-Rule" id="MF_00359"/>
    </source>
</evidence>
<keyword evidence="5" id="KW-1185">Reference proteome</keyword>
<reference evidence="4 5" key="1">
    <citation type="submission" date="2013-11" db="EMBL/GenBank/DDBJ databases">
        <title>Comparative genomics of Ignicoccus.</title>
        <authorList>
            <person name="Podar M."/>
        </authorList>
    </citation>
    <scope>NUCLEOTIDE SEQUENCE [LARGE SCALE GENOMIC DNA]</scope>
    <source>
        <strain evidence="4 5">DSM 13165</strain>
    </source>
</reference>
<dbReference type="GO" id="GO:0003735">
    <property type="term" value="F:structural constituent of ribosome"/>
    <property type="evidence" value="ECO:0007669"/>
    <property type="project" value="InterPro"/>
</dbReference>
<dbReference type="Proteomes" id="UP000060778">
    <property type="component" value="Chromosome"/>
</dbReference>
<dbReference type="InterPro" id="IPR001593">
    <property type="entry name" value="Ribosomal_eS1"/>
</dbReference>
<dbReference type="Pfam" id="PF01015">
    <property type="entry name" value="Ribosomal_S3Ae"/>
    <property type="match status" value="1"/>
</dbReference>
<dbReference type="KEGG" id="iis:EYM_03530"/>
<keyword evidence="2 3" id="KW-0687">Ribonucleoprotein</keyword>
<dbReference type="RefSeq" id="WP_075049683.1">
    <property type="nucleotide sequence ID" value="NZ_CP006867.1"/>
</dbReference>
<name>A0A0U2VC36_9CREN</name>
<dbReference type="GeneID" id="30680099"/>
<dbReference type="STRING" id="940295.EYM_03530"/>
<dbReference type="GO" id="GO:0006412">
    <property type="term" value="P:translation"/>
    <property type="evidence" value="ECO:0007669"/>
    <property type="project" value="UniProtKB-UniRule"/>
</dbReference>
<dbReference type="GO" id="GO:0005840">
    <property type="term" value="C:ribosome"/>
    <property type="evidence" value="ECO:0007669"/>
    <property type="project" value="UniProtKB-KW"/>
</dbReference>
<evidence type="ECO:0000256" key="1">
    <source>
        <dbReference type="ARBA" id="ARBA00022980"/>
    </source>
</evidence>
<evidence type="ECO:0000313" key="4">
    <source>
        <dbReference type="EMBL" id="ALU11666.1"/>
    </source>
</evidence>
<dbReference type="AlphaFoldDB" id="A0A0U2VC36"/>
<dbReference type="OrthoDB" id="30639at2157"/>
<dbReference type="SMART" id="SM01397">
    <property type="entry name" value="Ribosomal_S3Ae"/>
    <property type="match status" value="1"/>
</dbReference>
<evidence type="ECO:0000256" key="2">
    <source>
        <dbReference type="ARBA" id="ARBA00023274"/>
    </source>
</evidence>
<protein>
    <recommendedName>
        <fullName evidence="3">Small ribosomal subunit protein eS1</fullName>
    </recommendedName>
</protein>
<keyword evidence="1 3" id="KW-0689">Ribosomal protein</keyword>
<dbReference type="InterPro" id="IPR030838">
    <property type="entry name" value="Ribosomal_eS1_arc"/>
</dbReference>
<proteinExistence type="inferred from homology"/>
<evidence type="ECO:0000313" key="5">
    <source>
        <dbReference type="Proteomes" id="UP000060778"/>
    </source>
</evidence>
<dbReference type="NCBIfam" id="NF003142">
    <property type="entry name" value="PRK04057.1"/>
    <property type="match status" value="1"/>
</dbReference>
<dbReference type="GO" id="GO:1990904">
    <property type="term" value="C:ribonucleoprotein complex"/>
    <property type="evidence" value="ECO:0007669"/>
    <property type="project" value="UniProtKB-KW"/>
</dbReference>